<dbReference type="PANTHER" id="PTHR46943">
    <property type="entry name" value="PENTRAXIN-RELATED PROTEIN PTX3"/>
    <property type="match status" value="1"/>
</dbReference>
<dbReference type="InterPro" id="IPR042837">
    <property type="entry name" value="PTX3"/>
</dbReference>
<evidence type="ECO:0000256" key="2">
    <source>
        <dbReference type="ARBA" id="ARBA00023157"/>
    </source>
</evidence>
<reference evidence="5 6" key="1">
    <citation type="submission" date="2024-10" db="EMBL/GenBank/DDBJ databases">
        <title>The Natural Products Discovery Center: Release of the First 8490 Sequenced Strains for Exploring Actinobacteria Biosynthetic Diversity.</title>
        <authorList>
            <person name="Kalkreuter E."/>
            <person name="Kautsar S.A."/>
            <person name="Yang D."/>
            <person name="Bader C.D."/>
            <person name="Teijaro C.N."/>
            <person name="Fluegel L."/>
            <person name="Davis C.M."/>
            <person name="Simpson J.R."/>
            <person name="Lauterbach L."/>
            <person name="Steele A.D."/>
            <person name="Gui C."/>
            <person name="Meng S."/>
            <person name="Li G."/>
            <person name="Viehrig K."/>
            <person name="Ye F."/>
            <person name="Su P."/>
            <person name="Kiefer A.F."/>
            <person name="Nichols A."/>
            <person name="Cepeda A.J."/>
            <person name="Yan W."/>
            <person name="Fan B."/>
            <person name="Jiang Y."/>
            <person name="Adhikari A."/>
            <person name="Zheng C.-J."/>
            <person name="Schuster L."/>
            <person name="Cowan T.M."/>
            <person name="Smanski M.J."/>
            <person name="Chevrette M.G."/>
            <person name="De Carvalho L.P.S."/>
            <person name="Shen B."/>
        </authorList>
    </citation>
    <scope>NUCLEOTIDE SEQUENCE [LARGE SCALE GENOMIC DNA]</scope>
    <source>
        <strain evidence="5 6">NPDC000140</strain>
    </source>
</reference>
<dbReference type="Proteomes" id="UP001602287">
    <property type="component" value="Unassembled WGS sequence"/>
</dbReference>
<name>A0ABW6VLW7_9ACTN</name>
<evidence type="ECO:0000313" key="5">
    <source>
        <dbReference type="EMBL" id="MFF5198619.1"/>
    </source>
</evidence>
<dbReference type="Gene3D" id="2.60.120.200">
    <property type="match status" value="2"/>
</dbReference>
<dbReference type="SUPFAM" id="SSF49899">
    <property type="entry name" value="Concanavalin A-like lectins/glucanases"/>
    <property type="match status" value="2"/>
</dbReference>
<dbReference type="InterPro" id="IPR013320">
    <property type="entry name" value="ConA-like_dom_sf"/>
</dbReference>
<feature type="region of interest" description="Disordered" evidence="3">
    <location>
        <begin position="1"/>
        <end position="22"/>
    </location>
</feature>
<gene>
    <name evidence="5" type="ORF">ACFY3B_03320</name>
</gene>
<feature type="domain" description="LamG-like jellyroll fold" evidence="4">
    <location>
        <begin position="799"/>
        <end position="947"/>
    </location>
</feature>
<dbReference type="InterPro" id="IPR006558">
    <property type="entry name" value="LamG-like"/>
</dbReference>
<dbReference type="EMBL" id="JBIAZM010000001">
    <property type="protein sequence ID" value="MFF5198619.1"/>
    <property type="molecule type" value="Genomic_DNA"/>
</dbReference>
<evidence type="ECO:0000313" key="6">
    <source>
        <dbReference type="Proteomes" id="UP001602287"/>
    </source>
</evidence>
<organism evidence="5 6">
    <name type="scientific">Micromonospora parva</name>
    <dbReference type="NCBI Taxonomy" id="1464048"/>
    <lineage>
        <taxon>Bacteria</taxon>
        <taxon>Bacillati</taxon>
        <taxon>Actinomycetota</taxon>
        <taxon>Actinomycetes</taxon>
        <taxon>Micromonosporales</taxon>
        <taxon>Micromonosporaceae</taxon>
        <taxon>Micromonospora</taxon>
    </lineage>
</organism>
<keyword evidence="6" id="KW-1185">Reference proteome</keyword>
<dbReference type="SMART" id="SM00560">
    <property type="entry name" value="LamGL"/>
    <property type="match status" value="2"/>
</dbReference>
<dbReference type="Pfam" id="PF13385">
    <property type="entry name" value="Laminin_G_3"/>
    <property type="match status" value="2"/>
</dbReference>
<protein>
    <submittedName>
        <fullName evidence="5">LamG-like jellyroll fold domain-containing protein</fullName>
    </submittedName>
</protein>
<sequence length="1243" mass="130878">MSVDVGHAATDPAKVGGLPSRSRPNGWRGLGRLRWLAAATALLMPVAGLPVLAERPAAAAPAAAPCVAEAASPAQALAVAKDCARPVVVSSSRSEYTQVTAQPDGRLRFESGVVPQWTRRPDGTWVDVDLDLGRGSDGRVRPAGSAAEVAFSGGGTAPLATLTRDGKILTVGWPAALPAPVLAGDTATYPEVLPGVDLAVQATRTGFTHVLVVKTATAAANPALRQIRFDLGGDARAVRLPDGSLRADVGATAFATATPATMWNSAGQTTIAGRAGVASAPAERSSVDGPAATARTVRVETAVDATGDLLLTPDPAMLGADAGDFPVFIDPAWSVKQNRWAYATNNGCSNSDVSVARVGLSPEGPCQGQLYRSFFQFPLTAMKGKHIESAYVQMKLDHSWSCDDSWAYMYHVPAIDHAMQATWSKMKLNAIMDGAPGHANEAGGCGVIQPDMIMNFQSGVVTSKVQAVASAGGTAITVGFAARDSDGDGESAEGRWKKFFPNDAKLIVDYDSIPGKPNGLQVAGVACLPDGVLPIGTLAPKFSAVYPDADTTQSLTGTYEWIEVPAAGIGTVTDAYPTRLTRPPTASAPANGRATTAAVAVVTGKTYAYRVTAVDPAPYSRWSGWSSWCQFTADTTVPPVTATLQGSPGGPGEPVTFRIESTATDAMSFKYGWTGPTTAVTATGTPKSATVTLRPPKYGQNTLYVSAVDATRNEGYGSVEFVVDRPAPAIARWGLETYPGVTQGQALADQQGAVAGDTPLAPTNVSWAADARLFGGGSAAFNGTTSQAATAAPVLDTTNSFSVAAWVRPGALPTTDMKVLTQDATDAARFEFGVRRQGTPQVPYWSFVMKDTSAQTSASRVAIAPTPFTAAEAARWTHLAGVYDRTAGKLRLYVNGVRVAETDYVAAPWPTSGKFVVGRGFSAGLPANWWAGNIADVQVFNRVLVDHDFTGQLATDEYSGGFDEPGILTPIEVGRWDMNAARPCYQVGIPSTCEAPDGATWGRRLSLTQGATVDAGYRDSGLMLDKRHFAEDPADPYFGLSTLEHGWSQRNLAAEGSPPQWQDTPVLRTDDSFTVSVWVRPDQFEPRTFTAAGQRGTKESAFYLSLREYRLASGASEHRWRFTVGGADDDVTPVRVHAEGNRLLTEDDIGTWTHLVGVYDAQAAEIRLYVNGVLENSKPCTGVFRATGPLTVGAALFTGPGEQPRLVDYFQGGLDDLLVYQGALTDTAVSELHKSQALAELQS</sequence>
<dbReference type="PANTHER" id="PTHR46943:SF1">
    <property type="entry name" value="PENTRAXIN-RELATED PROTEIN PTX3"/>
    <property type="match status" value="1"/>
</dbReference>
<keyword evidence="2" id="KW-1015">Disulfide bond</keyword>
<accession>A0ABW6VLW7</accession>
<dbReference type="RefSeq" id="WP_387217668.1">
    <property type="nucleotide sequence ID" value="NZ_JBIAZM010000001.1"/>
</dbReference>
<evidence type="ECO:0000259" key="4">
    <source>
        <dbReference type="SMART" id="SM00560"/>
    </source>
</evidence>
<keyword evidence="1" id="KW-0732">Signal</keyword>
<proteinExistence type="predicted"/>
<comment type="caution">
    <text evidence="5">The sequence shown here is derived from an EMBL/GenBank/DDBJ whole genome shotgun (WGS) entry which is preliminary data.</text>
</comment>
<evidence type="ECO:0000256" key="1">
    <source>
        <dbReference type="ARBA" id="ARBA00022729"/>
    </source>
</evidence>
<evidence type="ECO:0000256" key="3">
    <source>
        <dbReference type="SAM" id="MobiDB-lite"/>
    </source>
</evidence>
<feature type="domain" description="LamG-like jellyroll fold" evidence="4">
    <location>
        <begin position="1071"/>
        <end position="1227"/>
    </location>
</feature>